<dbReference type="PANTHER" id="PTHR34408">
    <property type="entry name" value="FAMILY PROTEIN, PUTATIVE-RELATED"/>
    <property type="match status" value="1"/>
</dbReference>
<dbReference type="Proteomes" id="UP000262939">
    <property type="component" value="Unassembled WGS sequence"/>
</dbReference>
<protein>
    <submittedName>
        <fullName evidence="2">SH3 domain-containing protein</fullName>
    </submittedName>
</protein>
<dbReference type="Pfam" id="PF08239">
    <property type="entry name" value="SH3_3"/>
    <property type="match status" value="1"/>
</dbReference>
<gene>
    <name evidence="2" type="ORF">D0466_01685</name>
</gene>
<evidence type="ECO:0000259" key="1">
    <source>
        <dbReference type="PROSITE" id="PS51781"/>
    </source>
</evidence>
<dbReference type="InterPro" id="IPR052354">
    <property type="entry name" value="Cell_Wall_Dynamics_Protein"/>
</dbReference>
<dbReference type="AlphaFoldDB" id="A0A372LED4"/>
<reference evidence="2 3" key="1">
    <citation type="submission" date="2018-08" db="EMBL/GenBank/DDBJ databases">
        <title>Bacillus chawlae sp. nov., Bacillus glennii sp. nov., and Bacillus saganii sp. nov. Isolated from the Vehicle Assembly Building at Kennedy Space Center where the Viking Spacecraft were Assembled.</title>
        <authorList>
            <person name="Seuylemezian A."/>
            <person name="Vaishampayan P."/>
        </authorList>
    </citation>
    <scope>NUCLEOTIDE SEQUENCE [LARGE SCALE GENOMIC DNA]</scope>
    <source>
        <strain evidence="2 3">V44-8</strain>
    </source>
</reference>
<sequence length="70" mass="7835">MASCNKLLLSDAASVQMKVNVDSLNVRFKPGTQYSRIESLKKNQVVTVYEKQSTWSKIAFGKTYGWVSSS</sequence>
<proteinExistence type="predicted"/>
<comment type="caution">
    <text evidence="2">The sequence shown here is derived from an EMBL/GenBank/DDBJ whole genome shotgun (WGS) entry which is preliminary data.</text>
</comment>
<name>A0A372LED4_9BACI</name>
<dbReference type="PROSITE" id="PS51781">
    <property type="entry name" value="SH3B"/>
    <property type="match status" value="1"/>
</dbReference>
<evidence type="ECO:0000313" key="3">
    <source>
        <dbReference type="Proteomes" id="UP000262939"/>
    </source>
</evidence>
<organism evidence="2 3">
    <name type="scientific">Peribacillus glennii</name>
    <dbReference type="NCBI Taxonomy" id="2303991"/>
    <lineage>
        <taxon>Bacteria</taxon>
        <taxon>Bacillati</taxon>
        <taxon>Bacillota</taxon>
        <taxon>Bacilli</taxon>
        <taxon>Bacillales</taxon>
        <taxon>Bacillaceae</taxon>
        <taxon>Peribacillus</taxon>
    </lineage>
</organism>
<feature type="domain" description="SH3b" evidence="1">
    <location>
        <begin position="13"/>
        <end position="70"/>
    </location>
</feature>
<dbReference type="Gene3D" id="2.30.30.40">
    <property type="entry name" value="SH3 Domains"/>
    <property type="match status" value="1"/>
</dbReference>
<evidence type="ECO:0000313" key="2">
    <source>
        <dbReference type="EMBL" id="RFU64665.1"/>
    </source>
</evidence>
<keyword evidence="3" id="KW-1185">Reference proteome</keyword>
<dbReference type="EMBL" id="QVTD01000003">
    <property type="protein sequence ID" value="RFU64665.1"/>
    <property type="molecule type" value="Genomic_DNA"/>
</dbReference>
<dbReference type="PANTHER" id="PTHR34408:SF1">
    <property type="entry name" value="GLYCOSYL HYDROLASE FAMILY 19 DOMAIN-CONTAINING PROTEIN HI_1415"/>
    <property type="match status" value="1"/>
</dbReference>
<dbReference type="SMART" id="SM00287">
    <property type="entry name" value="SH3b"/>
    <property type="match status" value="1"/>
</dbReference>
<dbReference type="InterPro" id="IPR003646">
    <property type="entry name" value="SH3-like_bac-type"/>
</dbReference>
<accession>A0A372LED4</accession>